<accession>A0A9D6LP32</accession>
<reference evidence="11" key="1">
    <citation type="submission" date="2020-07" db="EMBL/GenBank/DDBJ databases">
        <title>Huge and variable diversity of episymbiotic CPR bacteria and DPANN archaea in groundwater ecosystems.</title>
        <authorList>
            <person name="He C.Y."/>
            <person name="Keren R."/>
            <person name="Whittaker M."/>
            <person name="Farag I.F."/>
            <person name="Doudna J."/>
            <person name="Cate J.H.D."/>
            <person name="Banfield J.F."/>
        </authorList>
    </citation>
    <scope>NUCLEOTIDE SEQUENCE</scope>
    <source>
        <strain evidence="11">NC_groundwater_972_Pr1_S-0.2um_49_27</strain>
    </source>
</reference>
<dbReference type="AlphaFoldDB" id="A0A9D6LP32"/>
<dbReference type="PANTHER" id="PTHR24220:SF470">
    <property type="entry name" value="CELL DIVISION ATP-BINDING PROTEIN FTSE"/>
    <property type="match status" value="1"/>
</dbReference>
<gene>
    <name evidence="9 11" type="primary">ftsE</name>
    <name evidence="11" type="ORF">HY220_00220</name>
</gene>
<keyword evidence="5 9" id="KW-0547">Nucleotide-binding</keyword>
<dbReference type="GO" id="GO:0051301">
    <property type="term" value="P:cell division"/>
    <property type="evidence" value="ECO:0007669"/>
    <property type="project" value="UniProtKB-UniRule"/>
</dbReference>
<dbReference type="Pfam" id="PF00005">
    <property type="entry name" value="ABC_tran"/>
    <property type="match status" value="1"/>
</dbReference>
<comment type="subunit">
    <text evidence="9">Homodimer. Forms a membrane-associated complex with FtsX.</text>
</comment>
<dbReference type="InterPro" id="IPR003593">
    <property type="entry name" value="AAA+_ATPase"/>
</dbReference>
<dbReference type="GO" id="GO:0005886">
    <property type="term" value="C:plasma membrane"/>
    <property type="evidence" value="ECO:0007669"/>
    <property type="project" value="UniProtKB-SubCell"/>
</dbReference>
<dbReference type="Proteomes" id="UP000808388">
    <property type="component" value="Unassembled WGS sequence"/>
</dbReference>
<keyword evidence="6 9" id="KW-0067">ATP-binding</keyword>
<dbReference type="InterPro" id="IPR003439">
    <property type="entry name" value="ABC_transporter-like_ATP-bd"/>
</dbReference>
<dbReference type="SUPFAM" id="SSF52540">
    <property type="entry name" value="P-loop containing nucleoside triphosphate hydrolases"/>
    <property type="match status" value="1"/>
</dbReference>
<dbReference type="InterPro" id="IPR017871">
    <property type="entry name" value="ABC_transporter-like_CS"/>
</dbReference>
<keyword evidence="8 9" id="KW-0131">Cell cycle</keyword>
<comment type="similarity">
    <text evidence="1 9">Belongs to the ABC transporter superfamily.</text>
</comment>
<evidence type="ECO:0000256" key="8">
    <source>
        <dbReference type="ARBA" id="ARBA00023306"/>
    </source>
</evidence>
<dbReference type="SMART" id="SM00382">
    <property type="entry name" value="AAA"/>
    <property type="match status" value="1"/>
</dbReference>
<dbReference type="GO" id="GO:0022857">
    <property type="term" value="F:transmembrane transporter activity"/>
    <property type="evidence" value="ECO:0007669"/>
    <property type="project" value="TreeGrafter"/>
</dbReference>
<dbReference type="NCBIfam" id="TIGR02673">
    <property type="entry name" value="FtsE"/>
    <property type="match status" value="1"/>
</dbReference>
<evidence type="ECO:0000256" key="9">
    <source>
        <dbReference type="RuleBase" id="RU365094"/>
    </source>
</evidence>
<proteinExistence type="inferred from homology"/>
<comment type="caution">
    <text evidence="11">The sequence shown here is derived from an EMBL/GenBank/DDBJ whole genome shotgun (WGS) entry which is preliminary data.</text>
</comment>
<dbReference type="InterPro" id="IPR015854">
    <property type="entry name" value="ABC_transpr_LolD-like"/>
</dbReference>
<dbReference type="EMBL" id="JACQCQ010000002">
    <property type="protein sequence ID" value="MBI3627163.1"/>
    <property type="molecule type" value="Genomic_DNA"/>
</dbReference>
<comment type="function">
    <text evidence="9">Part of the ABC transporter FtsEX involved in cellular division.</text>
</comment>
<dbReference type="GO" id="GO:0005524">
    <property type="term" value="F:ATP binding"/>
    <property type="evidence" value="ECO:0007669"/>
    <property type="project" value="UniProtKB-UniRule"/>
</dbReference>
<evidence type="ECO:0000256" key="2">
    <source>
        <dbReference type="ARBA" id="ARBA00020019"/>
    </source>
</evidence>
<keyword evidence="7 9" id="KW-0472">Membrane</keyword>
<dbReference type="PROSITE" id="PS50893">
    <property type="entry name" value="ABC_TRANSPORTER_2"/>
    <property type="match status" value="1"/>
</dbReference>
<comment type="subcellular location">
    <subcellularLocation>
        <location evidence="9">Cell membrane</location>
        <topology evidence="9">Peripheral membrane protein</topology>
        <orientation evidence="9">Cytoplasmic side</orientation>
    </subcellularLocation>
</comment>
<keyword evidence="4 9" id="KW-0132">Cell division</keyword>
<evidence type="ECO:0000256" key="3">
    <source>
        <dbReference type="ARBA" id="ARBA00022475"/>
    </source>
</evidence>
<keyword evidence="3 9" id="KW-1003">Cell membrane</keyword>
<dbReference type="PANTHER" id="PTHR24220">
    <property type="entry name" value="IMPORT ATP-BINDING PROTEIN"/>
    <property type="match status" value="1"/>
</dbReference>
<dbReference type="Gene3D" id="3.40.50.300">
    <property type="entry name" value="P-loop containing nucleotide triphosphate hydrolases"/>
    <property type="match status" value="1"/>
</dbReference>
<evidence type="ECO:0000256" key="6">
    <source>
        <dbReference type="ARBA" id="ARBA00022840"/>
    </source>
</evidence>
<evidence type="ECO:0000256" key="4">
    <source>
        <dbReference type="ARBA" id="ARBA00022618"/>
    </source>
</evidence>
<dbReference type="PROSITE" id="PS00211">
    <property type="entry name" value="ABC_TRANSPORTER_1"/>
    <property type="match status" value="1"/>
</dbReference>
<evidence type="ECO:0000256" key="7">
    <source>
        <dbReference type="ARBA" id="ARBA00023136"/>
    </source>
</evidence>
<evidence type="ECO:0000256" key="1">
    <source>
        <dbReference type="ARBA" id="ARBA00005417"/>
    </source>
</evidence>
<sequence length="226" mass="25284">MIFLDNVSKIYSETATALKGITLRIKPKEFVSLVGPSGSGKTTLFKLLIREEDPSEGKIFFEDVDITGMAAKDLPYLRRRVGRVFQDYRLLPMKNTFENVAFAMEAAGKTKEEIEHDVPQVLELVGLADKSNNFPHELSGGESQRVAIARALVNRPDVILADEPTGNLDPTNTWDIIRLLEKINELGTTVMLATHDKEVIDSLGRRVVALEKGEVIRDEKKGKYEE</sequence>
<evidence type="ECO:0000256" key="5">
    <source>
        <dbReference type="ARBA" id="ARBA00022741"/>
    </source>
</evidence>
<feature type="domain" description="ABC transporter" evidence="10">
    <location>
        <begin position="2"/>
        <end position="226"/>
    </location>
</feature>
<evidence type="ECO:0000313" key="12">
    <source>
        <dbReference type="Proteomes" id="UP000808388"/>
    </source>
</evidence>
<dbReference type="InterPro" id="IPR005286">
    <property type="entry name" value="Cell_div_FtsE"/>
</dbReference>
<evidence type="ECO:0000313" key="11">
    <source>
        <dbReference type="EMBL" id="MBI3627163.1"/>
    </source>
</evidence>
<protein>
    <recommendedName>
        <fullName evidence="2 9">Cell division ATP-binding protein FtsE</fullName>
    </recommendedName>
</protein>
<dbReference type="FunFam" id="3.40.50.300:FF:000056">
    <property type="entry name" value="Cell division ATP-binding protein FtsE"/>
    <property type="match status" value="1"/>
</dbReference>
<dbReference type="GO" id="GO:0016887">
    <property type="term" value="F:ATP hydrolysis activity"/>
    <property type="evidence" value="ECO:0007669"/>
    <property type="project" value="InterPro"/>
</dbReference>
<name>A0A9D6LP32_9BACT</name>
<evidence type="ECO:0000259" key="10">
    <source>
        <dbReference type="PROSITE" id="PS50893"/>
    </source>
</evidence>
<organism evidence="11 12">
    <name type="scientific">Candidatus Sungiibacteriota bacterium</name>
    <dbReference type="NCBI Taxonomy" id="2750080"/>
    <lineage>
        <taxon>Bacteria</taxon>
        <taxon>Candidatus Sungiibacteriota</taxon>
    </lineage>
</organism>
<dbReference type="InterPro" id="IPR027417">
    <property type="entry name" value="P-loop_NTPase"/>
</dbReference>